<evidence type="ECO:0000313" key="2">
    <source>
        <dbReference type="EMBL" id="EMD40097.1"/>
    </source>
</evidence>
<dbReference type="PANTHER" id="PTHR10828">
    <property type="entry name" value="M-PHASE INDUCER PHOSPHATASE DUAL SPECIFICITY PHOSPHATASE CDC25"/>
    <property type="match status" value="1"/>
</dbReference>
<dbReference type="Proteomes" id="UP000016930">
    <property type="component" value="Unassembled WGS sequence"/>
</dbReference>
<accession>M2RNS7</accession>
<dbReference type="GO" id="GO:0005737">
    <property type="term" value="C:cytoplasm"/>
    <property type="evidence" value="ECO:0007669"/>
    <property type="project" value="TreeGrafter"/>
</dbReference>
<dbReference type="InterPro" id="IPR001763">
    <property type="entry name" value="Rhodanese-like_dom"/>
</dbReference>
<dbReference type="AlphaFoldDB" id="M2RNS7"/>
<dbReference type="STRING" id="914234.M2RNS7"/>
<evidence type="ECO:0000313" key="3">
    <source>
        <dbReference type="Proteomes" id="UP000016930"/>
    </source>
</evidence>
<dbReference type="SUPFAM" id="SSF52821">
    <property type="entry name" value="Rhodanese/Cell cycle control phosphatase"/>
    <property type="match status" value="1"/>
</dbReference>
<dbReference type="Pfam" id="PF00581">
    <property type="entry name" value="Rhodanese"/>
    <property type="match status" value="1"/>
</dbReference>
<sequence>MLRPLLRPTLRRNASLFSSFRAPRMLKWITPDELAALIKSEKAPMQDYCVVDVRDDDWHGGNIKGAHNSPSHEFLSKVDDLVERTKTVPTVIFHCALSQVRGPKAARIYSETRDILQSKGQDSAHEVYVLRGGFQDFQAKFKDDPELVENWDKEVWGTELGI</sequence>
<gene>
    <name evidence="2" type="ORF">CERSUDRAFT_81380</name>
</gene>
<protein>
    <recommendedName>
        <fullName evidence="1">Rhodanese domain-containing protein</fullName>
    </recommendedName>
</protein>
<name>M2RNS7_CERS8</name>
<dbReference type="OrthoDB" id="102559at2759"/>
<dbReference type="Gene3D" id="3.40.250.10">
    <property type="entry name" value="Rhodanese-like domain"/>
    <property type="match status" value="1"/>
</dbReference>
<organism evidence="2 3">
    <name type="scientific">Ceriporiopsis subvermispora (strain B)</name>
    <name type="common">White-rot fungus</name>
    <name type="synonym">Gelatoporia subvermispora</name>
    <dbReference type="NCBI Taxonomy" id="914234"/>
    <lineage>
        <taxon>Eukaryota</taxon>
        <taxon>Fungi</taxon>
        <taxon>Dikarya</taxon>
        <taxon>Basidiomycota</taxon>
        <taxon>Agaricomycotina</taxon>
        <taxon>Agaricomycetes</taxon>
        <taxon>Polyporales</taxon>
        <taxon>Gelatoporiaceae</taxon>
        <taxon>Gelatoporia</taxon>
    </lineage>
</organism>
<reference evidence="2 3" key="1">
    <citation type="journal article" date="2012" name="Proc. Natl. Acad. Sci. U.S.A.">
        <title>Comparative genomics of Ceriporiopsis subvermispora and Phanerochaete chrysosporium provide insight into selective ligninolysis.</title>
        <authorList>
            <person name="Fernandez-Fueyo E."/>
            <person name="Ruiz-Duenas F.J."/>
            <person name="Ferreira P."/>
            <person name="Floudas D."/>
            <person name="Hibbett D.S."/>
            <person name="Canessa P."/>
            <person name="Larrondo L.F."/>
            <person name="James T.Y."/>
            <person name="Seelenfreund D."/>
            <person name="Lobos S."/>
            <person name="Polanco R."/>
            <person name="Tello M."/>
            <person name="Honda Y."/>
            <person name="Watanabe T."/>
            <person name="Watanabe T."/>
            <person name="Ryu J.S."/>
            <person name="Kubicek C.P."/>
            <person name="Schmoll M."/>
            <person name="Gaskell J."/>
            <person name="Hammel K.E."/>
            <person name="St John F.J."/>
            <person name="Vanden Wymelenberg A."/>
            <person name="Sabat G."/>
            <person name="Splinter BonDurant S."/>
            <person name="Syed K."/>
            <person name="Yadav J.S."/>
            <person name="Doddapaneni H."/>
            <person name="Subramanian V."/>
            <person name="Lavin J.L."/>
            <person name="Oguiza J.A."/>
            <person name="Perez G."/>
            <person name="Pisabarro A.G."/>
            <person name="Ramirez L."/>
            <person name="Santoyo F."/>
            <person name="Master E."/>
            <person name="Coutinho P.M."/>
            <person name="Henrissat B."/>
            <person name="Lombard V."/>
            <person name="Magnuson J.K."/>
            <person name="Kuees U."/>
            <person name="Hori C."/>
            <person name="Igarashi K."/>
            <person name="Samejima M."/>
            <person name="Held B.W."/>
            <person name="Barry K.W."/>
            <person name="LaButti K.M."/>
            <person name="Lapidus A."/>
            <person name="Lindquist E.A."/>
            <person name="Lucas S.M."/>
            <person name="Riley R."/>
            <person name="Salamov A.A."/>
            <person name="Hoffmeister D."/>
            <person name="Schwenk D."/>
            <person name="Hadar Y."/>
            <person name="Yarden O."/>
            <person name="de Vries R.P."/>
            <person name="Wiebenga A."/>
            <person name="Stenlid J."/>
            <person name="Eastwood D."/>
            <person name="Grigoriev I.V."/>
            <person name="Berka R.M."/>
            <person name="Blanchette R.A."/>
            <person name="Kersten P."/>
            <person name="Martinez A.T."/>
            <person name="Vicuna R."/>
            <person name="Cullen D."/>
        </authorList>
    </citation>
    <scope>NUCLEOTIDE SEQUENCE [LARGE SCALE GENOMIC DNA]</scope>
    <source>
        <strain evidence="2 3">B</strain>
    </source>
</reference>
<dbReference type="SMART" id="SM00450">
    <property type="entry name" value="RHOD"/>
    <property type="match status" value="1"/>
</dbReference>
<evidence type="ECO:0000259" key="1">
    <source>
        <dbReference type="PROSITE" id="PS50206"/>
    </source>
</evidence>
<keyword evidence="3" id="KW-1185">Reference proteome</keyword>
<dbReference type="PANTHER" id="PTHR10828:SF38">
    <property type="entry name" value="ARSENICAL-RESISTANCE PROTEIN 2-RELATED"/>
    <property type="match status" value="1"/>
</dbReference>
<dbReference type="EMBL" id="KB445793">
    <property type="protein sequence ID" value="EMD40097.1"/>
    <property type="molecule type" value="Genomic_DNA"/>
</dbReference>
<feature type="domain" description="Rhodanese" evidence="1">
    <location>
        <begin position="44"/>
        <end position="142"/>
    </location>
</feature>
<dbReference type="GO" id="GO:0004725">
    <property type="term" value="F:protein tyrosine phosphatase activity"/>
    <property type="evidence" value="ECO:0007669"/>
    <property type="project" value="TreeGrafter"/>
</dbReference>
<dbReference type="GO" id="GO:0005634">
    <property type="term" value="C:nucleus"/>
    <property type="evidence" value="ECO:0007669"/>
    <property type="project" value="TreeGrafter"/>
</dbReference>
<dbReference type="PROSITE" id="PS50206">
    <property type="entry name" value="RHODANESE_3"/>
    <property type="match status" value="1"/>
</dbReference>
<dbReference type="InterPro" id="IPR036873">
    <property type="entry name" value="Rhodanese-like_dom_sf"/>
</dbReference>
<dbReference type="HOGENOM" id="CLU_107716_1_1_1"/>
<proteinExistence type="predicted"/>